<organism evidence="6 7">
    <name type="scientific">Paramicrobacterium chengjingii</name>
    <dbReference type="NCBI Taxonomy" id="2769067"/>
    <lineage>
        <taxon>Bacteria</taxon>
        <taxon>Bacillati</taxon>
        <taxon>Actinomycetota</taxon>
        <taxon>Actinomycetes</taxon>
        <taxon>Micrococcales</taxon>
        <taxon>Microbacteriaceae</taxon>
        <taxon>Paramicrobacterium</taxon>
    </lineage>
</organism>
<dbReference type="Proteomes" id="UP000662814">
    <property type="component" value="Chromosome"/>
</dbReference>
<keyword evidence="2 4" id="KW-0238">DNA-binding</keyword>
<dbReference type="PANTHER" id="PTHR30055:SF151">
    <property type="entry name" value="TRANSCRIPTIONAL REGULATORY PROTEIN"/>
    <property type="match status" value="1"/>
</dbReference>
<evidence type="ECO:0000256" key="3">
    <source>
        <dbReference type="ARBA" id="ARBA00023163"/>
    </source>
</evidence>
<dbReference type="InterPro" id="IPR036271">
    <property type="entry name" value="Tet_transcr_reg_TetR-rel_C_sf"/>
</dbReference>
<dbReference type="PANTHER" id="PTHR30055">
    <property type="entry name" value="HTH-TYPE TRANSCRIPTIONAL REGULATOR RUTR"/>
    <property type="match status" value="1"/>
</dbReference>
<evidence type="ECO:0000256" key="1">
    <source>
        <dbReference type="ARBA" id="ARBA00023015"/>
    </source>
</evidence>
<dbReference type="Pfam" id="PF00440">
    <property type="entry name" value="TetR_N"/>
    <property type="match status" value="1"/>
</dbReference>
<name>A0ABX6YMV4_9MICO</name>
<evidence type="ECO:0000256" key="4">
    <source>
        <dbReference type="PROSITE-ProRule" id="PRU00335"/>
    </source>
</evidence>
<feature type="domain" description="HTH tetR-type" evidence="5">
    <location>
        <begin position="1"/>
        <end position="61"/>
    </location>
</feature>
<evidence type="ECO:0000256" key="2">
    <source>
        <dbReference type="ARBA" id="ARBA00023125"/>
    </source>
</evidence>
<reference evidence="6 7" key="1">
    <citation type="submission" date="2020-12" db="EMBL/GenBank/DDBJ databases">
        <title>Microbacterium sp. HY060.</title>
        <authorList>
            <person name="Zhou J."/>
        </authorList>
    </citation>
    <scope>NUCLEOTIDE SEQUENCE [LARGE SCALE GENOMIC DNA]</scope>
    <source>
        <strain evidence="6 7">HY60</strain>
    </source>
</reference>
<dbReference type="SUPFAM" id="SSF48498">
    <property type="entry name" value="Tetracyclin repressor-like, C-terminal domain"/>
    <property type="match status" value="1"/>
</dbReference>
<evidence type="ECO:0000313" key="6">
    <source>
        <dbReference type="EMBL" id="QPZ40124.1"/>
    </source>
</evidence>
<accession>A0ABX6YMV4</accession>
<dbReference type="Gene3D" id="1.10.357.10">
    <property type="entry name" value="Tetracycline Repressor, domain 2"/>
    <property type="match status" value="1"/>
</dbReference>
<gene>
    <name evidence="6" type="ORF">HCR76_01695</name>
</gene>
<dbReference type="InterPro" id="IPR050109">
    <property type="entry name" value="HTH-type_TetR-like_transc_reg"/>
</dbReference>
<proteinExistence type="predicted"/>
<protein>
    <submittedName>
        <fullName evidence="6">TetR/AcrR family transcriptional regulator</fullName>
    </submittedName>
</protein>
<dbReference type="PROSITE" id="PS50977">
    <property type="entry name" value="HTH_TETR_2"/>
    <property type="match status" value="1"/>
</dbReference>
<sequence length="183" mass="19478">MIAKTELVHAAIALADEGGLDGVSMRKLAKSLDVSPMGIYHHVNDRDDLLDEMARTITGTQAIVTAEGEGARELLVHYAFTVLGSLCSHPWLLHMVMTPGRVHQLVAPNDMQRLLDALGAAGLDADQCRDSVLGVSALAVGSASFVVESDRCRDDVVHALESALRAMTAGLTDEAPRARLAQV</sequence>
<dbReference type="EMBL" id="CP061169">
    <property type="protein sequence ID" value="QPZ40124.1"/>
    <property type="molecule type" value="Genomic_DNA"/>
</dbReference>
<keyword evidence="1" id="KW-0805">Transcription regulation</keyword>
<evidence type="ECO:0000259" key="5">
    <source>
        <dbReference type="PROSITE" id="PS50977"/>
    </source>
</evidence>
<keyword evidence="7" id="KW-1185">Reference proteome</keyword>
<keyword evidence="3" id="KW-0804">Transcription</keyword>
<dbReference type="SUPFAM" id="SSF46689">
    <property type="entry name" value="Homeodomain-like"/>
    <property type="match status" value="1"/>
</dbReference>
<dbReference type="InterPro" id="IPR001647">
    <property type="entry name" value="HTH_TetR"/>
</dbReference>
<feature type="DNA-binding region" description="H-T-H motif" evidence="4">
    <location>
        <begin position="24"/>
        <end position="43"/>
    </location>
</feature>
<evidence type="ECO:0000313" key="7">
    <source>
        <dbReference type="Proteomes" id="UP000662814"/>
    </source>
</evidence>
<dbReference type="InterPro" id="IPR009057">
    <property type="entry name" value="Homeodomain-like_sf"/>
</dbReference>